<dbReference type="Gene3D" id="3.40.50.10810">
    <property type="entry name" value="Tandem AAA-ATPase domain"/>
    <property type="match status" value="1"/>
</dbReference>
<dbReference type="SMART" id="SM00951">
    <property type="entry name" value="QLQ"/>
    <property type="match status" value="1"/>
</dbReference>
<name>A0A2I0AQM1_9ASPA</name>
<dbReference type="PROSITE" id="PS51194">
    <property type="entry name" value="HELICASE_CTER"/>
    <property type="match status" value="1"/>
</dbReference>
<dbReference type="InterPro" id="IPR014978">
    <property type="entry name" value="Gln-Leu-Gln_QLQ"/>
</dbReference>
<dbReference type="Proteomes" id="UP000236161">
    <property type="component" value="Unassembled WGS sequence"/>
</dbReference>
<evidence type="ECO:0000259" key="12">
    <source>
        <dbReference type="PROSITE" id="PS51194"/>
    </source>
</evidence>
<evidence type="ECO:0000256" key="3">
    <source>
        <dbReference type="ARBA" id="ARBA00022801"/>
    </source>
</evidence>
<feature type="compositionally biased region" description="Basic and acidic residues" evidence="10">
    <location>
        <begin position="219"/>
        <end position="234"/>
    </location>
</feature>
<keyword evidence="6" id="KW-0805">Transcription regulation</keyword>
<dbReference type="GO" id="GO:0005524">
    <property type="term" value="F:ATP binding"/>
    <property type="evidence" value="ECO:0007669"/>
    <property type="project" value="UniProtKB-KW"/>
</dbReference>
<keyword evidence="15" id="KW-1185">Reference proteome</keyword>
<feature type="compositionally biased region" description="Polar residues" evidence="10">
    <location>
        <begin position="2551"/>
        <end position="2560"/>
    </location>
</feature>
<dbReference type="Pfam" id="PF14619">
    <property type="entry name" value="SnAC"/>
    <property type="match status" value="1"/>
</dbReference>
<evidence type="ECO:0000256" key="1">
    <source>
        <dbReference type="ARBA" id="ARBA00004123"/>
    </source>
</evidence>
<dbReference type="GO" id="GO:0042393">
    <property type="term" value="F:histone binding"/>
    <property type="evidence" value="ECO:0007669"/>
    <property type="project" value="InterPro"/>
</dbReference>
<dbReference type="InterPro" id="IPR049730">
    <property type="entry name" value="SNF2/RAD54-like_C"/>
</dbReference>
<evidence type="ECO:0000256" key="2">
    <source>
        <dbReference type="ARBA" id="ARBA00022741"/>
    </source>
</evidence>
<dbReference type="GO" id="GO:0016787">
    <property type="term" value="F:hydrolase activity"/>
    <property type="evidence" value="ECO:0007669"/>
    <property type="project" value="UniProtKB-KW"/>
</dbReference>
<evidence type="ECO:0000256" key="8">
    <source>
        <dbReference type="ARBA" id="ARBA00023242"/>
    </source>
</evidence>
<feature type="compositionally biased region" description="Basic and acidic residues" evidence="10">
    <location>
        <begin position="3272"/>
        <end position="3283"/>
    </location>
</feature>
<feature type="region of interest" description="Disordered" evidence="10">
    <location>
        <begin position="3326"/>
        <end position="3358"/>
    </location>
</feature>
<dbReference type="GO" id="GO:0005634">
    <property type="term" value="C:nucleus"/>
    <property type="evidence" value="ECO:0007669"/>
    <property type="project" value="UniProtKB-SubCell"/>
</dbReference>
<dbReference type="CDD" id="cd18793">
    <property type="entry name" value="SF2_C_SNF"/>
    <property type="match status" value="1"/>
</dbReference>
<dbReference type="PROSITE" id="PS51192">
    <property type="entry name" value="HELICASE_ATP_BIND_1"/>
    <property type="match status" value="1"/>
</dbReference>
<protein>
    <submittedName>
        <fullName evidence="14">Chromatin structure-remodeling complex protein SYD</fullName>
        <ecNumber evidence="14">3.6.4.-</ecNumber>
    </submittedName>
</protein>
<comment type="subcellular location">
    <subcellularLocation>
        <location evidence="1">Nucleus</location>
    </subcellularLocation>
</comment>
<keyword evidence="9" id="KW-0175">Coiled coil</keyword>
<dbReference type="GO" id="GO:0006355">
    <property type="term" value="P:regulation of DNA-templated transcription"/>
    <property type="evidence" value="ECO:0007669"/>
    <property type="project" value="InterPro"/>
</dbReference>
<sequence length="3447" mass="378775">MASAQHVELEAAKLLQKLIQDSKDEPSKLATKLYVICQHMKLSGKEHSLPYQVISRYGLFAHQSHFSIFRAMETVINQHGIDINILRSSRLPLSVGPQKGDQSQGASVGNNAPGNQVASGQTDFPLRGYPTGTWQGASSSQTKEEPHHSGASQNFGMLESSKIGSGGVDMPRNELHFSSTPLSGFSRADSIPIDAHLSSVSQRSGKSSEQESPASVPVDDTKSANSHERHDSNKSENQTSKTDTKKASAKRKRADSKAASDAHSDNPQQSDNISTGSNSRKVKQINKGNLQVQLSGKYDDNKQLNSVQNAIGAGSLVRAKQEGAASFAERIIDEVKKSNPFSVSSKPHDDGEVSSGHNVVGLHRNTLPPRSIMGSSPLWNHNRITSAYVSQGSSPCIMEPSSVMNNTSPYQANELKGMMVGTNDNPKQINLPMSLLHGGGKANLGGSSAFSSFAMAKMGFPVPIHHNNSPLDNKYMASKLQNENHLGLSSDSQLLEKAGDANFSNVNTGSPSHVSSKTVSDGILLPQNFSDGHLSSSLQVSEASTGFTSRRTVFHDKRGGLYIGSSSYPTPVVSAVQERQSIDNVSERIQESFLKLRSGCNIRGEPQIHSVTPRITASSSYNMPFKEQQLRQLRAQCLVFLAFRNNLVPRKLHLDIALGAIYQQEGGGAEGAKKVFVGAQAQTREHFDNNDRPPPLSAGSIMEAESSMMGTENTKKNSRNFATSIVLEENKTSDGFAASNISQKSDFLGNAGRNFHGGQAGRGVTEFSNGQVAQANLASSVVFVDHTPGIETEISRTRSSDEPYKESAVGMVHLESAPVKMEKYSVQALIKNSNENSKKTYMPDTHLLEATKAVDRYHSFPARELMPPNIGRDSFFTRGVATDRLSAVADYAISNHSAELSASDGVITDWRVSVAQRLDIHGQSISDGLKMLKNDDLRKYRNPVTLDYDEEEEGYDSPCDGMPSSPPKCTTLEKWIIYCQKRKLAEEQKWALKQKKAEERITACHAKLKVYEQSCSTLASLNAVEVATNSSTKDGIANVEKRMVNGRETMLGDSPPDQLDDQVGPWTLVEASKKPKSGLLRGTTLDFSQQQSNAGRRIMQQKVRAKSGGTIDRTVAAKRGKVRCNDLRCYKARRSATQGRGAARRRGEARRSYACMRRCMESVNSSEDISAKTKSVIELKKLQLHKLQKRLRSEFLNDFFKPITSDMERLKSIKKHRHGRRVKQLEKFEQKMKEERLKRIRERQKEFFAEVEAHREKLEDYFKVKRERWKGFNRYIKEFHKRKERIHREKVDRIQREKINLLKNNDVEGYLRMVQDAKSDRVRQLLKETEKYLQKLGSRLKVAKSISARFGMDMEDSHAVDDEKDVVTNENEDESDQAQHYLESNEKYYMLAHRYQMNGLRWLVSLYNNHLNGILADEMGLGKTVQVIALICYLMETKNDRGPFLVVVPSSVLPGWASEISFWSPCINAIAYTGPPEERRKLFKERIVHLKFNVLLTTYEYLMNKHDRPKLSKIHWHYIIIDEGHRIKNASCKLNADLKHYSSAHRLLLTGTPLQNNLDELWALLNFLLPNIFNSSEDFSQWFNKPFESNVDASPDEALLTEEENLLIINRLHQVLRPFVLRRLKHKVENELPEKIERLIRCEASAYQKLLMKRVEENLGSIGNVKIDALLPRHYLPPIVRLCGKLEMLDRLLPKLKATDHRVLFFSTMTRLLDVMEEYLYWKRYRYLRLDGHTSGNDRGALIEEFNRPDSQTFIFLLSIRAGGVGVNLQAADTVIIFDTDWNPQAYSFIVDLQAQARAHRIGQKRDVLVLRFETVRTVEEHVRAAAEHKLGVANQSITAGFFDNHTSAEDRREYLESLLRECKKEEVAPVLDDDSLNDLLARSESEIDIFESIDKKRREEEKAAWLNVFQENKLNDLQPLAVPSRLVTEEDLKPFYKAMRIFETAPAPTISAVTKGKGKSHGGLDTEHYGRGKRAREVSLVQHLIFILTRVTAIDNLLLVVFVFLKVLSYEDQWTEEEFEKMCQVDSPESPPTVLCKNISTKMERGLLNVSDSLISSQLTNEPLVQANEFLQPRRDPPAKRGRGRPKRASIYMPSSSLIVPTPSTPVIKVEMGPHKEISVTSSSVAADAFAGNDVTRNNPPPFDTGSLPSFTSPISSIPQPKVSKSYIGETPKGRGRKRKVTVSAVGGQSNLPTVISKGIHAAASKPDAVAIAEEKSPMTANGSIHNLAQVGYGVSQKPGCESVLETLRVKASSSSQLPLLENCNTILPVMPVKEIDEVPSKFALGTDSVCLLQSGKPDIGKGGSDYAASEQTSGPFAFDTFGNKQGPSEIAGSTSVEKTQKTDDSPIIKTNEQPKQAGLRDVNSIQVSDKWTPDPDVKSNEMQRPTCENKNGTSLQVNQETNHDTDAQFSVGDKTMPSEPQGISSIETAKFQENAYVSGSPVVISSNMKYEMSVDAVSSGQVQGSVVDCQTVPVVVHRDSENRASVTRKKAAARETRNRSNASTAACERRARQAGLHQADGSKKAEARGRTIRAASKKAKQDSGGIQAGSATANSPNAQGPDVSVQMGSMPEKLLLESQPDKHVASLDKEVGTSAAKITEQNMAKNPKYVQSAACATAIEQNRSFSFHSKVVQNVSSSSSNSIEGGIILGLASSAELVFPKFSQLEDKENLIDNANVRLKCNRDDDHKNIGKGQFVEKAKTTDTTNIRPERFSDKVVDQVISGNDSQTSGNNIVPEFPQLNAKEDKSQKNDSKSSNFTETEGPVTPKGLECQNALKVSSGLLSMSISNTLHAISDLSFIDQESSRSQSCMKEDCPLPPDLEEIQISDVRNKVEDKSSLNSLKTEVEIIPFSSTSVAVDDTCLTSTSIPESPKKGVNNFEVTRVTHSVVVSCTGKVIDQNVPNCQDTSDLSGEIMTVESKEHNLMIPFKKQETEVYPENDASNMENDSNAGLGSSVVGQLMELPDSIICVSPKGMDQAASDTAPSVMDDHPVMQQSLEKHSVSTSTPDTSSSKSVEADLQCHPASPNVASASSDLIEHSTVHQVVAASQTDFHVNKSVNNAPAPNFTFDFIEHATEHGAVDVNESVNVAPEVASTTTGFILSKPVTIATLEHGTSVNAPQAMGTFESGEQSIMLRQVSPNASAVSSELIEHATVPQALLSSEPLQLASLEQNTSVDAPQVAVVSSDVIEKSAIVASVEHHASVASTVDLKSFEQEASVHAQHVGSSSKSSEPLEEHDVSTSASCMVPSDSIERATSHVSAGDASQSGSSVDKSKNLVPEECHASIASTTDAKSSESVEHSSFEHVSINTPKVVDVSESGEPMLEQAMASSETASGADEAMQPTTEEHNASIASTTHAKTPEAAIVHDQNIQPNPLINSHIDSVETEGRCGLSGDLAKTISETDEDNRMSVLIETKPESKKFDSSEIISEIGKVAEDFVISDSTDIK</sequence>
<proteinExistence type="predicted"/>
<feature type="region of interest" description="Disordered" evidence="10">
    <location>
        <begin position="2725"/>
        <end position="2769"/>
    </location>
</feature>
<feature type="compositionally biased region" description="Polar residues" evidence="10">
    <location>
        <begin position="2324"/>
        <end position="2339"/>
    </location>
</feature>
<evidence type="ECO:0000256" key="5">
    <source>
        <dbReference type="ARBA" id="ARBA00022840"/>
    </source>
</evidence>
<accession>A0A2I0AQM1</accession>
<feature type="compositionally biased region" description="Basic and acidic residues" evidence="10">
    <location>
        <begin position="2522"/>
        <end position="2531"/>
    </location>
</feature>
<keyword evidence="8" id="KW-0539">Nucleus</keyword>
<organism evidence="14 15">
    <name type="scientific">Apostasia shenzhenica</name>
    <dbReference type="NCBI Taxonomy" id="1088818"/>
    <lineage>
        <taxon>Eukaryota</taxon>
        <taxon>Viridiplantae</taxon>
        <taxon>Streptophyta</taxon>
        <taxon>Embryophyta</taxon>
        <taxon>Tracheophyta</taxon>
        <taxon>Spermatophyta</taxon>
        <taxon>Magnoliopsida</taxon>
        <taxon>Liliopsida</taxon>
        <taxon>Asparagales</taxon>
        <taxon>Orchidaceae</taxon>
        <taxon>Apostasioideae</taxon>
        <taxon>Apostasia</taxon>
    </lineage>
</organism>
<dbReference type="InterPro" id="IPR027417">
    <property type="entry name" value="P-loop_NTPase"/>
</dbReference>
<dbReference type="OrthoDB" id="5857104at2759"/>
<dbReference type="FunFam" id="3.40.50.10810:FF:000016">
    <property type="entry name" value="Chromatin structure-remodeling complex protein SYD"/>
    <property type="match status" value="1"/>
</dbReference>
<feature type="compositionally biased region" description="Polar residues" evidence="10">
    <location>
        <begin position="198"/>
        <end position="213"/>
    </location>
</feature>
<feature type="compositionally biased region" description="Polar residues" evidence="10">
    <location>
        <begin position="3257"/>
        <end position="3271"/>
    </location>
</feature>
<evidence type="ECO:0000256" key="6">
    <source>
        <dbReference type="ARBA" id="ARBA00023015"/>
    </source>
</evidence>
<dbReference type="InterPro" id="IPR038718">
    <property type="entry name" value="SNF2-like_sf"/>
</dbReference>
<feature type="domain" description="Helicase ATP-binding" evidence="11">
    <location>
        <begin position="1404"/>
        <end position="1571"/>
    </location>
</feature>
<evidence type="ECO:0000256" key="7">
    <source>
        <dbReference type="ARBA" id="ARBA00023163"/>
    </source>
</evidence>
<feature type="region of interest" description="Disordered" evidence="10">
    <location>
        <begin position="2323"/>
        <end position="2423"/>
    </location>
</feature>
<evidence type="ECO:0000313" key="15">
    <source>
        <dbReference type="Proteomes" id="UP000236161"/>
    </source>
</evidence>
<dbReference type="GO" id="GO:0004386">
    <property type="term" value="F:helicase activity"/>
    <property type="evidence" value="ECO:0007669"/>
    <property type="project" value="UniProtKB-KW"/>
</dbReference>
<feature type="coiled-coil region" evidence="9">
    <location>
        <begin position="1225"/>
        <end position="1257"/>
    </location>
</feature>
<feature type="compositionally biased region" description="Basic and acidic residues" evidence="10">
    <location>
        <begin position="2373"/>
        <end position="2383"/>
    </location>
</feature>
<keyword evidence="2" id="KW-0547">Nucleotide-binding</keyword>
<dbReference type="EC" id="3.6.4.-" evidence="14"/>
<dbReference type="Pfam" id="PF00271">
    <property type="entry name" value="Helicase_C"/>
    <property type="match status" value="1"/>
</dbReference>
<evidence type="ECO:0000259" key="13">
    <source>
        <dbReference type="PROSITE" id="PS51204"/>
    </source>
</evidence>
<feature type="compositionally biased region" description="Basic and acidic residues" evidence="10">
    <location>
        <begin position="255"/>
        <end position="264"/>
    </location>
</feature>
<dbReference type="PROSITE" id="PS51204">
    <property type="entry name" value="HSA"/>
    <property type="match status" value="1"/>
</dbReference>
<dbReference type="InterPro" id="IPR001650">
    <property type="entry name" value="Helicase_C-like"/>
</dbReference>
<feature type="compositionally biased region" description="Polar residues" evidence="10">
    <location>
        <begin position="132"/>
        <end position="141"/>
    </location>
</feature>
<feature type="region of interest" description="Disordered" evidence="10">
    <location>
        <begin position="2133"/>
        <end position="2184"/>
    </location>
</feature>
<gene>
    <name evidence="14" type="primary">SYD</name>
    <name evidence="14" type="ORF">AXF42_Ash015223</name>
</gene>
<dbReference type="InterPro" id="IPR000330">
    <property type="entry name" value="SNF2_N"/>
</dbReference>
<keyword evidence="7" id="KW-0804">Transcription</keyword>
<evidence type="ECO:0000313" key="14">
    <source>
        <dbReference type="EMBL" id="PKA57845.1"/>
    </source>
</evidence>
<feature type="compositionally biased region" description="Polar residues" evidence="10">
    <location>
        <begin position="2725"/>
        <end position="2734"/>
    </location>
</feature>
<dbReference type="InterPro" id="IPR014001">
    <property type="entry name" value="Helicase_ATP-bd"/>
</dbReference>
<reference evidence="14 15" key="1">
    <citation type="journal article" date="2017" name="Nature">
        <title>The Apostasia genome and the evolution of orchids.</title>
        <authorList>
            <person name="Zhang G.Q."/>
            <person name="Liu K.W."/>
            <person name="Li Z."/>
            <person name="Lohaus R."/>
            <person name="Hsiao Y.Y."/>
            <person name="Niu S.C."/>
            <person name="Wang J.Y."/>
            <person name="Lin Y.C."/>
            <person name="Xu Q."/>
            <person name="Chen L.J."/>
            <person name="Yoshida K."/>
            <person name="Fujiwara S."/>
            <person name="Wang Z.W."/>
            <person name="Zhang Y.Q."/>
            <person name="Mitsuda N."/>
            <person name="Wang M."/>
            <person name="Liu G.H."/>
            <person name="Pecoraro L."/>
            <person name="Huang H.X."/>
            <person name="Xiao X.J."/>
            <person name="Lin M."/>
            <person name="Wu X.Y."/>
            <person name="Wu W.L."/>
            <person name="Chen Y.Y."/>
            <person name="Chang S.B."/>
            <person name="Sakamoto S."/>
            <person name="Ohme-Takagi M."/>
            <person name="Yagi M."/>
            <person name="Zeng S.J."/>
            <person name="Shen C.Y."/>
            <person name="Yeh C.M."/>
            <person name="Luo Y.B."/>
            <person name="Tsai W.C."/>
            <person name="Van de Peer Y."/>
            <person name="Liu Z.J."/>
        </authorList>
    </citation>
    <scope>NUCLEOTIDE SEQUENCE [LARGE SCALE GENOMIC DNA]</scope>
    <source>
        <strain evidence="15">cv. Shenzhen</strain>
        <tissue evidence="14">Stem</tissue>
    </source>
</reference>
<dbReference type="Gene3D" id="3.40.50.300">
    <property type="entry name" value="P-loop containing nucleotide triphosphate hydrolases"/>
    <property type="match status" value="1"/>
</dbReference>
<feature type="region of interest" description="Disordered" evidence="10">
    <location>
        <begin position="198"/>
        <end position="285"/>
    </location>
</feature>
<dbReference type="PANTHER" id="PTHR10799">
    <property type="entry name" value="SNF2/RAD54 HELICASE FAMILY"/>
    <property type="match status" value="1"/>
</dbReference>
<keyword evidence="3 14" id="KW-0378">Hydrolase</keyword>
<evidence type="ECO:0000256" key="4">
    <source>
        <dbReference type="ARBA" id="ARBA00022806"/>
    </source>
</evidence>
<keyword evidence="4" id="KW-0347">Helicase</keyword>
<evidence type="ECO:0000259" key="11">
    <source>
        <dbReference type="PROSITE" id="PS51192"/>
    </source>
</evidence>
<dbReference type="STRING" id="1088818.A0A2I0AQM1"/>
<dbReference type="EMBL" id="KZ451960">
    <property type="protein sequence ID" value="PKA57845.1"/>
    <property type="molecule type" value="Genomic_DNA"/>
</dbReference>
<feature type="region of interest" description="Disordered" evidence="10">
    <location>
        <begin position="94"/>
        <end position="175"/>
    </location>
</feature>
<dbReference type="Pfam" id="PF00176">
    <property type="entry name" value="SNF2-rel_dom"/>
    <property type="match status" value="1"/>
</dbReference>
<dbReference type="SMART" id="SM00490">
    <property type="entry name" value="HELICc"/>
    <property type="match status" value="1"/>
</dbReference>
<dbReference type="SMART" id="SM01314">
    <property type="entry name" value="SnAC"/>
    <property type="match status" value="1"/>
</dbReference>
<feature type="compositionally biased region" description="Basic and acidic residues" evidence="10">
    <location>
        <begin position="2744"/>
        <end position="2754"/>
    </location>
</feature>
<evidence type="ECO:0000256" key="9">
    <source>
        <dbReference type="SAM" id="Coils"/>
    </source>
</evidence>
<feature type="region of interest" description="Disordered" evidence="10">
    <location>
        <begin position="3219"/>
        <end position="3313"/>
    </location>
</feature>
<evidence type="ECO:0000256" key="10">
    <source>
        <dbReference type="SAM" id="MobiDB-lite"/>
    </source>
</evidence>
<dbReference type="SMART" id="SM00487">
    <property type="entry name" value="DEXDc"/>
    <property type="match status" value="1"/>
</dbReference>
<feature type="domain" description="Helicase C-terminal" evidence="12">
    <location>
        <begin position="1688"/>
        <end position="1839"/>
    </location>
</feature>
<dbReference type="CDD" id="cd17996">
    <property type="entry name" value="DEXHc_SMARCA2_SMARCA4"/>
    <property type="match status" value="1"/>
</dbReference>
<feature type="compositionally biased region" description="Polar residues" evidence="10">
    <location>
        <begin position="2384"/>
        <end position="2402"/>
    </location>
</feature>
<dbReference type="SUPFAM" id="SSF52540">
    <property type="entry name" value="P-loop containing nucleoside triphosphate hydrolases"/>
    <property type="match status" value="2"/>
</dbReference>
<feature type="domain" description="HSA" evidence="13">
    <location>
        <begin position="1232"/>
        <end position="1304"/>
    </location>
</feature>
<feature type="compositionally biased region" description="Basic and acidic residues" evidence="10">
    <location>
        <begin position="3293"/>
        <end position="3303"/>
    </location>
</feature>
<feature type="compositionally biased region" description="Polar residues" evidence="10">
    <location>
        <begin position="100"/>
        <end position="122"/>
    </location>
</feature>
<feature type="region of interest" description="Disordered" evidence="10">
    <location>
        <begin position="2482"/>
        <end position="2567"/>
    </location>
</feature>
<dbReference type="InterPro" id="IPR014012">
    <property type="entry name" value="HSA_dom"/>
</dbReference>
<keyword evidence="5" id="KW-0067">ATP-binding</keyword>
<feature type="compositionally biased region" description="Polar residues" evidence="10">
    <location>
        <begin position="2148"/>
        <end position="2160"/>
    </location>
</feature>
<feature type="compositionally biased region" description="Polar residues" evidence="10">
    <location>
        <begin position="265"/>
        <end position="279"/>
    </location>
</feature>
<dbReference type="InterPro" id="IPR029295">
    <property type="entry name" value="SnAC"/>
</dbReference>